<dbReference type="InterPro" id="IPR023210">
    <property type="entry name" value="NADP_OxRdtase_dom"/>
</dbReference>
<proteinExistence type="predicted"/>
<accession>A0A972GTV2</accession>
<feature type="domain" description="NADP-dependent oxidoreductase" evidence="2">
    <location>
        <begin position="19"/>
        <end position="326"/>
    </location>
</feature>
<dbReference type="Proteomes" id="UP000641588">
    <property type="component" value="Unassembled WGS sequence"/>
</dbReference>
<dbReference type="InterPro" id="IPR050523">
    <property type="entry name" value="AKR_Detox_Biosynth"/>
</dbReference>
<comment type="caution">
    <text evidence="3">The sequence shown here is derived from an EMBL/GenBank/DDBJ whole genome shotgun (WGS) entry which is preliminary data.</text>
</comment>
<keyword evidence="4" id="KW-1185">Reference proteome</keyword>
<dbReference type="GO" id="GO:0016491">
    <property type="term" value="F:oxidoreductase activity"/>
    <property type="evidence" value="ECO:0007669"/>
    <property type="project" value="UniProtKB-KW"/>
</dbReference>
<organism evidence="3 4">
    <name type="scientific">Paenibacillus foliorum</name>
    <dbReference type="NCBI Taxonomy" id="2654974"/>
    <lineage>
        <taxon>Bacteria</taxon>
        <taxon>Bacillati</taxon>
        <taxon>Bacillota</taxon>
        <taxon>Bacilli</taxon>
        <taxon>Bacillales</taxon>
        <taxon>Paenibacillaceae</taxon>
        <taxon>Paenibacillus</taxon>
    </lineage>
</organism>
<name>A0A972GTV2_9BACL</name>
<keyword evidence="1" id="KW-0560">Oxidoreductase</keyword>
<dbReference type="InterPro" id="IPR036812">
    <property type="entry name" value="NAD(P)_OxRdtase_dom_sf"/>
</dbReference>
<reference evidence="3" key="1">
    <citation type="submission" date="2019-10" db="EMBL/GenBank/DDBJ databases">
        <title>Description of Paenibacillus glebae sp. nov.</title>
        <authorList>
            <person name="Carlier A."/>
            <person name="Qi S."/>
        </authorList>
    </citation>
    <scope>NUCLEOTIDE SEQUENCE</scope>
    <source>
        <strain evidence="3">LMG 31456</strain>
    </source>
</reference>
<dbReference type="PANTHER" id="PTHR43364">
    <property type="entry name" value="NADH-SPECIFIC METHYLGLYOXAL REDUCTASE-RELATED"/>
    <property type="match status" value="1"/>
</dbReference>
<dbReference type="Gene3D" id="3.20.20.100">
    <property type="entry name" value="NADP-dependent oxidoreductase domain"/>
    <property type="match status" value="1"/>
</dbReference>
<evidence type="ECO:0000313" key="3">
    <source>
        <dbReference type="EMBL" id="NOU96238.1"/>
    </source>
</evidence>
<dbReference type="SUPFAM" id="SSF51430">
    <property type="entry name" value="NAD(P)-linked oxidoreductase"/>
    <property type="match status" value="1"/>
</dbReference>
<dbReference type="PANTHER" id="PTHR43364:SF4">
    <property type="entry name" value="NAD(P)-LINKED OXIDOREDUCTASE SUPERFAMILY PROTEIN"/>
    <property type="match status" value="1"/>
</dbReference>
<dbReference type="AlphaFoldDB" id="A0A972GTV2"/>
<evidence type="ECO:0000256" key="1">
    <source>
        <dbReference type="ARBA" id="ARBA00023002"/>
    </source>
</evidence>
<sequence length="330" mass="36794">MMSVERKRISKTTLDASVICLGTSNIGSTISNEDSNDILETYTANGGNFLDTAEVYANWLPIEPNSSERFLGKWMKEQGNRTDMIVATKGGHPPLDQMSVSRLSAEEIRNDLEGSLLRLQTDYIDLYYLHRDDLALPVEMMVEALESHVRKGNIRYYACSNWTLSRMEEARRYAEEKGYNGFVAVSNLWNLAEVNEGTVGDPTAVITDRELLIWHKSTGMPLIPYSSQANGFFSGKYRKGMGIDPAIAGKNAFRKYGNDTNFARLERVEQAASEQGATSNQIALACLLKQSFPVYPVIGCKNKEHLIDSLGATNIDLTPEAVSYIEGREH</sequence>
<dbReference type="Pfam" id="PF00248">
    <property type="entry name" value="Aldo_ket_red"/>
    <property type="match status" value="1"/>
</dbReference>
<dbReference type="EMBL" id="WHOD01000095">
    <property type="protein sequence ID" value="NOU96238.1"/>
    <property type="molecule type" value="Genomic_DNA"/>
</dbReference>
<evidence type="ECO:0000313" key="4">
    <source>
        <dbReference type="Proteomes" id="UP000641588"/>
    </source>
</evidence>
<protein>
    <submittedName>
        <fullName evidence="3">Aldo/keto reductase</fullName>
    </submittedName>
</protein>
<dbReference type="CDD" id="cd19082">
    <property type="entry name" value="AKR_AKR10A1_2"/>
    <property type="match status" value="1"/>
</dbReference>
<evidence type="ECO:0000259" key="2">
    <source>
        <dbReference type="Pfam" id="PF00248"/>
    </source>
</evidence>
<dbReference type="GO" id="GO:0005829">
    <property type="term" value="C:cytosol"/>
    <property type="evidence" value="ECO:0007669"/>
    <property type="project" value="TreeGrafter"/>
</dbReference>
<gene>
    <name evidence="3" type="ORF">GC093_23890</name>
</gene>